<evidence type="ECO:0008006" key="3">
    <source>
        <dbReference type="Google" id="ProtNLM"/>
    </source>
</evidence>
<dbReference type="Proteomes" id="UP000640274">
    <property type="component" value="Unassembled WGS sequence"/>
</dbReference>
<reference evidence="1" key="1">
    <citation type="submission" date="2020-12" db="EMBL/GenBank/DDBJ databases">
        <authorList>
            <person name="Huq M.A."/>
        </authorList>
    </citation>
    <scope>NUCLEOTIDE SEQUENCE</scope>
    <source>
        <strain evidence="1">MAHUQ-46</strain>
    </source>
</reference>
<dbReference type="AlphaFoldDB" id="A0A934JAZ8"/>
<sequence length="245" mass="27597">MNKSKKRLFGLIVLTALSTVMLGGCMYPKENLAQNKASTREAVRNMQTVIEQYQQETGMLPIKNSTSETPKYEKYIVDLAKLQRMAYISELPGVSFEKGGSYYFLIQDEETKPTVKLMDLVTFQAAAEIQGWVDAYRRSNNELPVREEAYPGFSWIDYSKLGKKEPAIRSIYSGMTLSAMIDQEGRVFVDYGIDVMKAVERSSENKAKEGVDLRDLLVASSEFVPVKSTAYHWINGDPQAVAEAK</sequence>
<dbReference type="PROSITE" id="PS51257">
    <property type="entry name" value="PROKAR_LIPOPROTEIN"/>
    <property type="match status" value="1"/>
</dbReference>
<dbReference type="RefSeq" id="WP_199021052.1">
    <property type="nucleotide sequence ID" value="NZ_JAELUP010000103.1"/>
</dbReference>
<organism evidence="1 2">
    <name type="scientific">Paenibacillus roseus</name>
    <dbReference type="NCBI Taxonomy" id="2798579"/>
    <lineage>
        <taxon>Bacteria</taxon>
        <taxon>Bacillati</taxon>
        <taxon>Bacillota</taxon>
        <taxon>Bacilli</taxon>
        <taxon>Bacillales</taxon>
        <taxon>Paenibacillaceae</taxon>
        <taxon>Paenibacillus</taxon>
    </lineage>
</organism>
<dbReference type="EMBL" id="JAELUP010000103">
    <property type="protein sequence ID" value="MBJ6363515.1"/>
    <property type="molecule type" value="Genomic_DNA"/>
</dbReference>
<accession>A0A934JAZ8</accession>
<gene>
    <name evidence="1" type="ORF">JFN88_20105</name>
</gene>
<evidence type="ECO:0000313" key="2">
    <source>
        <dbReference type="Proteomes" id="UP000640274"/>
    </source>
</evidence>
<protein>
    <recommendedName>
        <fullName evidence="3">Lipoprotein</fullName>
    </recommendedName>
</protein>
<evidence type="ECO:0000313" key="1">
    <source>
        <dbReference type="EMBL" id="MBJ6363515.1"/>
    </source>
</evidence>
<name>A0A934JAZ8_9BACL</name>
<keyword evidence="2" id="KW-1185">Reference proteome</keyword>
<comment type="caution">
    <text evidence="1">The sequence shown here is derived from an EMBL/GenBank/DDBJ whole genome shotgun (WGS) entry which is preliminary data.</text>
</comment>
<proteinExistence type="predicted"/>